<dbReference type="EMBL" id="JABXWD010000134">
    <property type="protein sequence ID" value="MBV6341662.1"/>
    <property type="molecule type" value="Genomic_DNA"/>
</dbReference>
<organism evidence="1 2">
    <name type="scientific">Candidatus Magnetobacterium casense</name>
    <dbReference type="NCBI Taxonomy" id="1455061"/>
    <lineage>
        <taxon>Bacteria</taxon>
        <taxon>Pseudomonadati</taxon>
        <taxon>Nitrospirota</taxon>
        <taxon>Thermodesulfovibrionia</taxon>
        <taxon>Thermodesulfovibrionales</taxon>
        <taxon>Candidatus Magnetobacteriaceae</taxon>
        <taxon>Candidatus Magnetobacterium</taxon>
    </lineage>
</organism>
<keyword evidence="2" id="KW-1185">Reference proteome</keyword>
<evidence type="ECO:0000313" key="2">
    <source>
        <dbReference type="Proteomes" id="UP001196980"/>
    </source>
</evidence>
<dbReference type="RefSeq" id="WP_218252291.1">
    <property type="nucleotide sequence ID" value="NZ_JABXWD010000134.1"/>
</dbReference>
<protein>
    <submittedName>
        <fullName evidence="1">Type II toxin-antitoxin system HicB family antitoxin</fullName>
    </submittedName>
</protein>
<evidence type="ECO:0000313" key="1">
    <source>
        <dbReference type="EMBL" id="MBV6341662.1"/>
    </source>
</evidence>
<sequence>MTKKLDTVMVMRYNKVMSNHTIRLHKNRPYNFTVVLEPDEDEWFVYCPLLRSEGAVTCGRTPTEAIKNIQDVLEMIVEEFIVDGREIPENETDVEIKTVVSV</sequence>
<proteinExistence type="predicted"/>
<reference evidence="1 2" key="1">
    <citation type="journal article" date="2020" name="J Geophys Res Biogeosci">
        <title>Magnetotaxis as an Adaptation to Enable Bacterial Shuttling of Microbial Sulfur and Sulfur Cycling Across Aquatic Oxic#Anoxic Interfaces.</title>
        <authorList>
            <person name="Li J."/>
            <person name="Liu P."/>
            <person name="Wang J."/>
            <person name="Roberts A.P."/>
            <person name="Pan Y."/>
        </authorList>
    </citation>
    <scope>NUCLEOTIDE SEQUENCE [LARGE SCALE GENOMIC DNA]</scope>
    <source>
        <strain evidence="1 2">MYR-1_YQ</strain>
    </source>
</reference>
<comment type="caution">
    <text evidence="1">The sequence shown here is derived from an EMBL/GenBank/DDBJ whole genome shotgun (WGS) entry which is preliminary data.</text>
</comment>
<dbReference type="Proteomes" id="UP001196980">
    <property type="component" value="Unassembled WGS sequence"/>
</dbReference>
<name>A0ABS6RZ16_9BACT</name>
<gene>
    <name evidence="1" type="ORF">HWQ67_08695</name>
</gene>
<accession>A0ABS6RZ16</accession>